<dbReference type="Proteomes" id="UP000316406">
    <property type="component" value="Unassembled WGS sequence"/>
</dbReference>
<evidence type="ECO:0000313" key="10">
    <source>
        <dbReference type="EMBL" id="TSI14534.1"/>
    </source>
</evidence>
<feature type="domain" description="ABC transmembrane type-1" evidence="9">
    <location>
        <begin position="85"/>
        <end position="274"/>
    </location>
</feature>
<evidence type="ECO:0000256" key="5">
    <source>
        <dbReference type="ARBA" id="ARBA00022989"/>
    </source>
</evidence>
<dbReference type="GO" id="GO:0055085">
    <property type="term" value="P:transmembrane transport"/>
    <property type="evidence" value="ECO:0007669"/>
    <property type="project" value="InterPro"/>
</dbReference>
<evidence type="ECO:0000256" key="4">
    <source>
        <dbReference type="ARBA" id="ARBA00022692"/>
    </source>
</evidence>
<proteinExistence type="inferred from homology"/>
<feature type="region of interest" description="Disordered" evidence="8">
    <location>
        <begin position="292"/>
        <end position="338"/>
    </location>
</feature>
<feature type="transmembrane region" description="Helical" evidence="7">
    <location>
        <begin position="124"/>
        <end position="144"/>
    </location>
</feature>
<feature type="transmembrane region" description="Helical" evidence="7">
    <location>
        <begin position="23"/>
        <end position="46"/>
    </location>
</feature>
<dbReference type="GO" id="GO:0005886">
    <property type="term" value="C:plasma membrane"/>
    <property type="evidence" value="ECO:0007669"/>
    <property type="project" value="UniProtKB-SubCell"/>
</dbReference>
<feature type="compositionally biased region" description="Polar residues" evidence="8">
    <location>
        <begin position="304"/>
        <end position="316"/>
    </location>
</feature>
<evidence type="ECO:0000256" key="8">
    <source>
        <dbReference type="SAM" id="MobiDB-lite"/>
    </source>
</evidence>
<feature type="transmembrane region" description="Helical" evidence="7">
    <location>
        <begin position="87"/>
        <end position="112"/>
    </location>
</feature>
<comment type="caution">
    <text evidence="10">The sequence shown here is derived from an EMBL/GenBank/DDBJ whole genome shotgun (WGS) entry which is preliminary data.</text>
</comment>
<dbReference type="PROSITE" id="PS50928">
    <property type="entry name" value="ABC_TM1"/>
    <property type="match status" value="1"/>
</dbReference>
<dbReference type="Gene3D" id="1.10.3720.10">
    <property type="entry name" value="MetI-like"/>
    <property type="match status" value="1"/>
</dbReference>
<reference evidence="10 11" key="1">
    <citation type="submission" date="2019-07" db="EMBL/GenBank/DDBJ databases">
        <title>Draft genome sequence of Brevibacterium aurantiacum XU54 isolated from Xinjiang China.</title>
        <authorList>
            <person name="Xu X."/>
        </authorList>
    </citation>
    <scope>NUCLEOTIDE SEQUENCE [LARGE SCALE GENOMIC DNA]</scope>
    <source>
        <strain evidence="10 11">XU54</strain>
    </source>
</reference>
<keyword evidence="5 7" id="KW-1133">Transmembrane helix</keyword>
<dbReference type="InterPro" id="IPR035906">
    <property type="entry name" value="MetI-like_sf"/>
</dbReference>
<feature type="transmembrane region" description="Helical" evidence="7">
    <location>
        <begin position="254"/>
        <end position="274"/>
    </location>
</feature>
<evidence type="ECO:0000256" key="1">
    <source>
        <dbReference type="ARBA" id="ARBA00004651"/>
    </source>
</evidence>
<evidence type="ECO:0000256" key="3">
    <source>
        <dbReference type="ARBA" id="ARBA00022475"/>
    </source>
</evidence>
<evidence type="ECO:0000313" key="11">
    <source>
        <dbReference type="Proteomes" id="UP000316406"/>
    </source>
</evidence>
<sequence length="338" mass="35224">MTNPNTGIARIPRARKRSGLRKAPSLIAGAVIIGLLICWALVMFLAPTFPMNETVGDPLLLPSGQHPLGTDHVGRDLLVRMGIATGLSLLISAGTAVLAGVVGTILGLIAGYAGGWIDSVIMRIVDTVLSIPAILVALIVGVAFGTGPLPLIFALGVVFAPSFARVTRGPVLVLKERDFVRAAEMNGVGPVRIALSHLLPNAFTPLAINFATVASTVVLVEAALSYLGQGVPAPNPSAGRMISESTRFMQIDPLLVILPTLLIVVLAIAWNLLADGAQEYLAPRVDVGLPGSRGGPTILRKSKTPSPAGTADQTDSTETETAHQPKDVVSTGSERTRR</sequence>
<dbReference type="CDD" id="cd06261">
    <property type="entry name" value="TM_PBP2"/>
    <property type="match status" value="1"/>
</dbReference>
<evidence type="ECO:0000256" key="6">
    <source>
        <dbReference type="ARBA" id="ARBA00023136"/>
    </source>
</evidence>
<keyword evidence="2 7" id="KW-0813">Transport</keyword>
<dbReference type="EMBL" id="VLTK01000008">
    <property type="protein sequence ID" value="TSI14534.1"/>
    <property type="molecule type" value="Genomic_DNA"/>
</dbReference>
<organism evidence="10 11">
    <name type="scientific">Brevibacterium aurantiacum</name>
    <dbReference type="NCBI Taxonomy" id="273384"/>
    <lineage>
        <taxon>Bacteria</taxon>
        <taxon>Bacillati</taxon>
        <taxon>Actinomycetota</taxon>
        <taxon>Actinomycetes</taxon>
        <taxon>Micrococcales</taxon>
        <taxon>Brevibacteriaceae</taxon>
        <taxon>Brevibacterium</taxon>
    </lineage>
</organism>
<dbReference type="SUPFAM" id="SSF161098">
    <property type="entry name" value="MetI-like"/>
    <property type="match status" value="1"/>
</dbReference>
<keyword evidence="6 7" id="KW-0472">Membrane</keyword>
<accession>A0A556CAQ9</accession>
<dbReference type="InterPro" id="IPR050366">
    <property type="entry name" value="BP-dependent_transpt_permease"/>
</dbReference>
<keyword evidence="4 7" id="KW-0812">Transmembrane</keyword>
<dbReference type="OrthoDB" id="9812701at2"/>
<comment type="subcellular location">
    <subcellularLocation>
        <location evidence="1 7">Cell membrane</location>
        <topology evidence="1 7">Multi-pass membrane protein</topology>
    </subcellularLocation>
</comment>
<name>A0A556CAQ9_BREAU</name>
<dbReference type="PANTHER" id="PTHR43386:SF1">
    <property type="entry name" value="D,D-DIPEPTIDE TRANSPORT SYSTEM PERMEASE PROTEIN DDPC-RELATED"/>
    <property type="match status" value="1"/>
</dbReference>
<protein>
    <submittedName>
        <fullName evidence="10">ABC transporter permease</fullName>
    </submittedName>
</protein>
<dbReference type="Pfam" id="PF00528">
    <property type="entry name" value="BPD_transp_1"/>
    <property type="match status" value="1"/>
</dbReference>
<dbReference type="PANTHER" id="PTHR43386">
    <property type="entry name" value="OLIGOPEPTIDE TRANSPORT SYSTEM PERMEASE PROTEIN APPC"/>
    <property type="match status" value="1"/>
</dbReference>
<dbReference type="InterPro" id="IPR000515">
    <property type="entry name" value="MetI-like"/>
</dbReference>
<keyword evidence="3" id="KW-1003">Cell membrane</keyword>
<gene>
    <name evidence="10" type="ORF">FO013_14270</name>
</gene>
<evidence type="ECO:0000256" key="2">
    <source>
        <dbReference type="ARBA" id="ARBA00022448"/>
    </source>
</evidence>
<evidence type="ECO:0000259" key="9">
    <source>
        <dbReference type="PROSITE" id="PS50928"/>
    </source>
</evidence>
<dbReference type="RefSeq" id="WP_143923242.1">
    <property type="nucleotide sequence ID" value="NZ_VLTK01000008.1"/>
</dbReference>
<comment type="similarity">
    <text evidence="7">Belongs to the binding-protein-dependent transport system permease family.</text>
</comment>
<dbReference type="AlphaFoldDB" id="A0A556CAQ9"/>
<keyword evidence="11" id="KW-1185">Reference proteome</keyword>
<evidence type="ECO:0000256" key="7">
    <source>
        <dbReference type="RuleBase" id="RU363032"/>
    </source>
</evidence>